<evidence type="ECO:0000313" key="3">
    <source>
        <dbReference type="Proteomes" id="UP001178507"/>
    </source>
</evidence>
<dbReference type="EMBL" id="CAUJNA010000879">
    <property type="protein sequence ID" value="CAJ1382180.1"/>
    <property type="molecule type" value="Genomic_DNA"/>
</dbReference>
<sequence length="280" mass="30861">MSLRAAALFVCLSLGLLLLASDLPSVAFRRAQHAWGARRRLASKDLNLTNTLNKTRESPWQEDYVPNVTWGYEMEMDTRSSGMVRYRGCRHCAEEAFCKYASNPGCGGSAVGGVTTFRNIRHAHGCAVKPVLSIPRSYVRDLCNQRRAGELPVAGPWHYAGVHCAAQVLQGLSGEFWASSGQVADQDLVMESPDDLRSKPGAYLTLKAMLHSGFDVYRGSGHHGPVQQCIHYPWAVSVRWLHLHSFCTGARFEGMPGGSSLCATMHSHDDASRIATRWSR</sequence>
<keyword evidence="1" id="KW-0732">Signal</keyword>
<reference evidence="2" key="1">
    <citation type="submission" date="2023-08" db="EMBL/GenBank/DDBJ databases">
        <authorList>
            <person name="Chen Y."/>
            <person name="Shah S."/>
            <person name="Dougan E. K."/>
            <person name="Thang M."/>
            <person name="Chan C."/>
        </authorList>
    </citation>
    <scope>NUCLEOTIDE SEQUENCE</scope>
</reference>
<gene>
    <name evidence="2" type="ORF">EVOR1521_LOCUS9624</name>
</gene>
<feature type="chain" id="PRO_5041201004" evidence="1">
    <location>
        <begin position="21"/>
        <end position="280"/>
    </location>
</feature>
<comment type="caution">
    <text evidence="2">The sequence shown here is derived from an EMBL/GenBank/DDBJ whole genome shotgun (WGS) entry which is preliminary data.</text>
</comment>
<proteinExistence type="predicted"/>
<accession>A0AA36I8R1</accession>
<feature type="signal peptide" evidence="1">
    <location>
        <begin position="1"/>
        <end position="20"/>
    </location>
</feature>
<organism evidence="2 3">
    <name type="scientific">Effrenium voratum</name>
    <dbReference type="NCBI Taxonomy" id="2562239"/>
    <lineage>
        <taxon>Eukaryota</taxon>
        <taxon>Sar</taxon>
        <taxon>Alveolata</taxon>
        <taxon>Dinophyceae</taxon>
        <taxon>Suessiales</taxon>
        <taxon>Symbiodiniaceae</taxon>
        <taxon>Effrenium</taxon>
    </lineage>
</organism>
<evidence type="ECO:0000313" key="2">
    <source>
        <dbReference type="EMBL" id="CAJ1382180.1"/>
    </source>
</evidence>
<keyword evidence="3" id="KW-1185">Reference proteome</keyword>
<name>A0AA36I8R1_9DINO</name>
<dbReference type="AlphaFoldDB" id="A0AA36I8R1"/>
<protein>
    <submittedName>
        <fullName evidence="2">Uncharacterized protein</fullName>
    </submittedName>
</protein>
<dbReference type="Proteomes" id="UP001178507">
    <property type="component" value="Unassembled WGS sequence"/>
</dbReference>
<evidence type="ECO:0000256" key="1">
    <source>
        <dbReference type="SAM" id="SignalP"/>
    </source>
</evidence>